<evidence type="ECO:0000313" key="6">
    <source>
        <dbReference type="EMBL" id="CAB4929403.1"/>
    </source>
</evidence>
<evidence type="ECO:0000313" key="4">
    <source>
        <dbReference type="EMBL" id="CAB4834067.1"/>
    </source>
</evidence>
<feature type="region of interest" description="Disordered" evidence="1">
    <location>
        <begin position="1"/>
        <end position="20"/>
    </location>
</feature>
<evidence type="ECO:0000313" key="7">
    <source>
        <dbReference type="EMBL" id="CAB5006403.1"/>
    </source>
</evidence>
<name>A0A6J7PT57_9ZZZZ</name>
<sequence>MKVARSRSSTRTGNGLVGSGPLWHRVEDRVCDAIGRILRPDELRGTHS</sequence>
<evidence type="ECO:0000313" key="3">
    <source>
        <dbReference type="EMBL" id="CAB4719767.1"/>
    </source>
</evidence>
<dbReference type="EMBL" id="CAFAAV010000248">
    <property type="protein sequence ID" value="CAB4834067.1"/>
    <property type="molecule type" value="Genomic_DNA"/>
</dbReference>
<evidence type="ECO:0000313" key="5">
    <source>
        <dbReference type="EMBL" id="CAB4850089.1"/>
    </source>
</evidence>
<evidence type="ECO:0000256" key="1">
    <source>
        <dbReference type="SAM" id="MobiDB-lite"/>
    </source>
</evidence>
<gene>
    <name evidence="3" type="ORF">UFOPK2656_01238</name>
    <name evidence="4" type="ORF">UFOPK3099_02478</name>
    <name evidence="5" type="ORF">UFOPK3267_01076</name>
    <name evidence="6" type="ORF">UFOPK3651_01377</name>
    <name evidence="7" type="ORF">UFOPK3931_02553</name>
    <name evidence="2" type="ORF">UFOPK4189_01312</name>
</gene>
<dbReference type="AlphaFoldDB" id="A0A6J7PT57"/>
<feature type="compositionally biased region" description="Polar residues" evidence="1">
    <location>
        <begin position="1"/>
        <end position="13"/>
    </location>
</feature>
<protein>
    <submittedName>
        <fullName evidence="7">Unannotated protein</fullName>
    </submittedName>
</protein>
<dbReference type="EMBL" id="CAFBMT010000006">
    <property type="protein sequence ID" value="CAB4929403.1"/>
    <property type="molecule type" value="Genomic_DNA"/>
</dbReference>
<accession>A0A6J7PT57</accession>
<dbReference type="EMBL" id="CAFBIY010000047">
    <property type="protein sequence ID" value="CAB4850089.1"/>
    <property type="molecule type" value="Genomic_DNA"/>
</dbReference>
<organism evidence="7">
    <name type="scientific">freshwater metagenome</name>
    <dbReference type="NCBI Taxonomy" id="449393"/>
    <lineage>
        <taxon>unclassified sequences</taxon>
        <taxon>metagenomes</taxon>
        <taxon>ecological metagenomes</taxon>
    </lineage>
</organism>
<dbReference type="EMBL" id="CAESGF010000006">
    <property type="protein sequence ID" value="CAB4363532.1"/>
    <property type="molecule type" value="Genomic_DNA"/>
</dbReference>
<proteinExistence type="predicted"/>
<dbReference type="EMBL" id="CAEZYF010000006">
    <property type="protein sequence ID" value="CAB4719767.1"/>
    <property type="molecule type" value="Genomic_DNA"/>
</dbReference>
<dbReference type="EMBL" id="CAFBOL010000091">
    <property type="protein sequence ID" value="CAB5006403.1"/>
    <property type="molecule type" value="Genomic_DNA"/>
</dbReference>
<reference evidence="7" key="1">
    <citation type="submission" date="2020-05" db="EMBL/GenBank/DDBJ databases">
        <authorList>
            <person name="Chiriac C."/>
            <person name="Salcher M."/>
            <person name="Ghai R."/>
            <person name="Kavagutti S V."/>
        </authorList>
    </citation>
    <scope>NUCLEOTIDE SEQUENCE</scope>
</reference>
<evidence type="ECO:0000313" key="2">
    <source>
        <dbReference type="EMBL" id="CAB4363532.1"/>
    </source>
</evidence>